<feature type="domain" description="NADAR" evidence="2">
    <location>
        <begin position="650"/>
        <end position="798"/>
    </location>
</feature>
<sequence length="835" mass="92936">MAPNRRRPIVPAPNRRRPIGGAQSAAPNRRRPIDPVRKIWPMAQLVDYAGKKRHDTSGLQKECGNIWSLNQFVLLLLVLEGMVGRVFLNSRMCKRKDKRSEDETAQKQTKKPFCVGTAAAAAAADCANDVAKIEPPNLVVSTELSTPGANAVVDSRRPPQHNSFARRITVNFLGRKSKINGGKSMPSRSSLDDNNGCATNDQKPLVVGPSSSNIPSDMATLSVTSPEYKAQSRLFGIALLGVGVKKNGATDSIGGDGNQRPQQKHRISSNNSNDMDDDERNECNAPPVAPPSKQCLSAPSAATTTTQPGIKMGEKADAIAEKPKERQKGPAKRTEDEEEKQEKKMPQEQRKEKPKRPPIKWKSDDEEEQKEKEESSVDQKKLAKAEEKAKEKAQKRADGGGESGGKTVRKARPQVQATASQAMNRRDAKGDCHTPPPVASPSKECHSTLSETAAAITTTEPSTKVGEKNAQVAVAKVEEKPKKRQKRPAKRTEDEEEKQEKKISPEKQREEPTRAPIKWFQTEDEEEENKGKEKEGETSAEKSQHHEQQQQQPLQTLASPTREQQPQQQQQEQKPMLRAKRSATWRREAVPNMTVKRRSAALDEVMNATIPGVSSPSLGAGLPHAMPRRRPRILTTLDGTRTLAPFFTNAFAFSNHFKCQFTVDGLEFCCTEQFYMYYKARVFGDEASAVAILRSQDAKAIKRFGAQIRLFDTAKWRKVSILVMLIGNWKKYEQNPMLRQFLFETGDALLVEASPDDIYWGCGVHVDNTDLVRDMNKWRGLGAKNVLGRLLTRIRDTFKERDQFKDEWAEVQSKLPELYGISSGGGGGGMPRRTI</sequence>
<dbReference type="NCBIfam" id="TIGR02464">
    <property type="entry name" value="ribofla_fusion"/>
    <property type="match status" value="1"/>
</dbReference>
<dbReference type="Pfam" id="PF08719">
    <property type="entry name" value="NADAR"/>
    <property type="match status" value="1"/>
</dbReference>
<evidence type="ECO:0000313" key="3">
    <source>
        <dbReference type="EMBL" id="KAL3071275.1"/>
    </source>
</evidence>
<feature type="compositionally biased region" description="Basic and acidic residues" evidence="1">
    <location>
        <begin position="312"/>
        <end position="351"/>
    </location>
</feature>
<feature type="compositionally biased region" description="Low complexity" evidence="1">
    <location>
        <begin position="549"/>
        <end position="573"/>
    </location>
</feature>
<feature type="compositionally biased region" description="Basic and acidic residues" evidence="1">
    <location>
        <begin position="490"/>
        <end position="513"/>
    </location>
</feature>
<proteinExistence type="predicted"/>
<feature type="compositionally biased region" description="Basic and acidic residues" evidence="1">
    <location>
        <begin position="529"/>
        <end position="548"/>
    </location>
</feature>
<keyword evidence="4" id="KW-1185">Reference proteome</keyword>
<dbReference type="Proteomes" id="UP001620626">
    <property type="component" value="Unassembled WGS sequence"/>
</dbReference>
<feature type="region of interest" description="Disordered" evidence="1">
    <location>
        <begin position="250"/>
        <end position="587"/>
    </location>
</feature>
<dbReference type="CDD" id="cd15457">
    <property type="entry name" value="NADAR"/>
    <property type="match status" value="1"/>
</dbReference>
<dbReference type="InterPro" id="IPR012816">
    <property type="entry name" value="NADAR"/>
</dbReference>
<protein>
    <recommendedName>
        <fullName evidence="2">NADAR domain-containing protein</fullName>
    </recommendedName>
</protein>
<dbReference type="EMBL" id="JBICBT010001362">
    <property type="protein sequence ID" value="KAL3071275.1"/>
    <property type="molecule type" value="Genomic_DNA"/>
</dbReference>
<evidence type="ECO:0000256" key="1">
    <source>
        <dbReference type="SAM" id="MobiDB-lite"/>
    </source>
</evidence>
<feature type="compositionally biased region" description="Polar residues" evidence="1">
    <location>
        <begin position="447"/>
        <end position="462"/>
    </location>
</feature>
<evidence type="ECO:0000259" key="2">
    <source>
        <dbReference type="Pfam" id="PF08719"/>
    </source>
</evidence>
<gene>
    <name evidence="3" type="ORF">niasHT_036091</name>
</gene>
<dbReference type="Gene3D" id="1.10.357.40">
    <property type="entry name" value="YbiA-like"/>
    <property type="match status" value="1"/>
</dbReference>
<organism evidence="3 4">
    <name type="scientific">Heterodera trifolii</name>
    <dbReference type="NCBI Taxonomy" id="157864"/>
    <lineage>
        <taxon>Eukaryota</taxon>
        <taxon>Metazoa</taxon>
        <taxon>Ecdysozoa</taxon>
        <taxon>Nematoda</taxon>
        <taxon>Chromadorea</taxon>
        <taxon>Rhabditida</taxon>
        <taxon>Tylenchina</taxon>
        <taxon>Tylenchomorpha</taxon>
        <taxon>Tylenchoidea</taxon>
        <taxon>Heteroderidae</taxon>
        <taxon>Heteroderinae</taxon>
        <taxon>Heterodera</taxon>
    </lineage>
</organism>
<evidence type="ECO:0000313" key="4">
    <source>
        <dbReference type="Proteomes" id="UP001620626"/>
    </source>
</evidence>
<dbReference type="AlphaFoldDB" id="A0ABD2I1M6"/>
<comment type="caution">
    <text evidence="3">The sequence shown here is derived from an EMBL/GenBank/DDBJ whole genome shotgun (WGS) entry which is preliminary data.</text>
</comment>
<reference evidence="3 4" key="1">
    <citation type="submission" date="2024-10" db="EMBL/GenBank/DDBJ databases">
        <authorList>
            <person name="Kim D."/>
        </authorList>
    </citation>
    <scope>NUCLEOTIDE SEQUENCE [LARGE SCALE GENOMIC DNA]</scope>
    <source>
        <strain evidence="3">BH-2024</strain>
    </source>
</reference>
<dbReference type="InterPro" id="IPR037238">
    <property type="entry name" value="YbiA-like_sf"/>
</dbReference>
<feature type="compositionally biased region" description="Basic residues" evidence="1">
    <location>
        <begin position="1"/>
        <end position="18"/>
    </location>
</feature>
<feature type="compositionally biased region" description="Basic and acidic residues" evidence="1">
    <location>
        <begin position="369"/>
        <end position="399"/>
    </location>
</feature>
<feature type="region of interest" description="Disordered" evidence="1">
    <location>
        <begin position="1"/>
        <end position="33"/>
    </location>
</feature>
<feature type="compositionally biased region" description="Polar residues" evidence="1">
    <location>
        <begin position="186"/>
        <end position="202"/>
    </location>
</feature>
<accession>A0ABD2I1M6</accession>
<dbReference type="SUPFAM" id="SSF143990">
    <property type="entry name" value="YbiA-like"/>
    <property type="match status" value="1"/>
</dbReference>
<name>A0ABD2I1M6_9BILA</name>
<feature type="region of interest" description="Disordered" evidence="1">
    <location>
        <begin position="178"/>
        <end position="213"/>
    </location>
</feature>